<dbReference type="RefSeq" id="WP_101354716.1">
    <property type="nucleotide sequence ID" value="NZ_PIQO01000009.1"/>
</dbReference>
<dbReference type="Pfam" id="PF10710">
    <property type="entry name" value="DUF2512"/>
    <property type="match status" value="1"/>
</dbReference>
<organism evidence="3 4">
    <name type="scientific">Heyndrickxia camelliae</name>
    <dbReference type="NCBI Taxonomy" id="1707093"/>
    <lineage>
        <taxon>Bacteria</taxon>
        <taxon>Bacillati</taxon>
        <taxon>Bacillota</taxon>
        <taxon>Bacilli</taxon>
        <taxon>Bacillales</taxon>
        <taxon>Bacillaceae</taxon>
        <taxon>Heyndrickxia</taxon>
    </lineage>
</organism>
<proteinExistence type="predicted"/>
<evidence type="ECO:0008006" key="5">
    <source>
        <dbReference type="Google" id="ProtNLM"/>
    </source>
</evidence>
<keyword evidence="2" id="KW-1133">Transmembrane helix</keyword>
<dbReference type="InterPro" id="IPR019649">
    <property type="entry name" value="DUF2512"/>
</dbReference>
<evidence type="ECO:0000256" key="2">
    <source>
        <dbReference type="SAM" id="Phobius"/>
    </source>
</evidence>
<evidence type="ECO:0000256" key="1">
    <source>
        <dbReference type="SAM" id="MobiDB-lite"/>
    </source>
</evidence>
<keyword evidence="2" id="KW-0812">Transmembrane</keyword>
<accession>A0A2N3LJH8</accession>
<feature type="transmembrane region" description="Helical" evidence="2">
    <location>
        <begin position="31"/>
        <end position="52"/>
    </location>
</feature>
<comment type="caution">
    <text evidence="3">The sequence shown here is derived from an EMBL/GenBank/DDBJ whole genome shotgun (WGS) entry which is preliminary data.</text>
</comment>
<feature type="compositionally biased region" description="Polar residues" evidence="1">
    <location>
        <begin position="120"/>
        <end position="132"/>
    </location>
</feature>
<sequence length="147" mass="16834">MRHIISLIIKFIFVAIFTFSVLGIFNFSIASIFTTALVLTLASYLIGDLLIYRLGSVTAVVADFILYFGMLAVIEYFYFQLPLSRTLYSAFFTSVFITGAEALYHGFVIHRYFEEDDNNRPTPINTSRYSTEFSEELDNPSDKDNEK</sequence>
<dbReference type="AlphaFoldDB" id="A0A2N3LJH8"/>
<reference evidence="3 4" key="1">
    <citation type="submission" date="2017-11" db="EMBL/GenBank/DDBJ databases">
        <title>Bacillus camelliae sp. nov., isolated from pu'er tea.</title>
        <authorList>
            <person name="Niu L."/>
        </authorList>
    </citation>
    <scope>NUCLEOTIDE SEQUENCE [LARGE SCALE GENOMIC DNA]</scope>
    <source>
        <strain evidence="3 4">7578-1</strain>
    </source>
</reference>
<evidence type="ECO:0000313" key="3">
    <source>
        <dbReference type="EMBL" id="PKR84693.1"/>
    </source>
</evidence>
<feature type="transmembrane region" description="Helical" evidence="2">
    <location>
        <begin position="64"/>
        <end position="81"/>
    </location>
</feature>
<feature type="transmembrane region" description="Helical" evidence="2">
    <location>
        <begin position="7"/>
        <end position="25"/>
    </location>
</feature>
<protein>
    <recommendedName>
        <fullName evidence="5">DUF2512 domain-containing protein</fullName>
    </recommendedName>
</protein>
<gene>
    <name evidence="3" type="ORF">CWO92_13380</name>
</gene>
<feature type="transmembrane region" description="Helical" evidence="2">
    <location>
        <begin position="87"/>
        <end position="104"/>
    </location>
</feature>
<keyword evidence="4" id="KW-1185">Reference proteome</keyword>
<evidence type="ECO:0000313" key="4">
    <source>
        <dbReference type="Proteomes" id="UP000233440"/>
    </source>
</evidence>
<keyword evidence="2" id="KW-0472">Membrane</keyword>
<feature type="region of interest" description="Disordered" evidence="1">
    <location>
        <begin position="120"/>
        <end position="147"/>
    </location>
</feature>
<dbReference type="OrthoDB" id="2111682at2"/>
<dbReference type="Proteomes" id="UP000233440">
    <property type="component" value="Unassembled WGS sequence"/>
</dbReference>
<name>A0A2N3LJH8_9BACI</name>
<dbReference type="EMBL" id="PIQO01000009">
    <property type="protein sequence ID" value="PKR84693.1"/>
    <property type="molecule type" value="Genomic_DNA"/>
</dbReference>